<organism evidence="2 3">
    <name type="scientific">Hydrogenovibrio thermophilus</name>
    <dbReference type="NCBI Taxonomy" id="265883"/>
    <lineage>
        <taxon>Bacteria</taxon>
        <taxon>Pseudomonadati</taxon>
        <taxon>Pseudomonadota</taxon>
        <taxon>Gammaproteobacteria</taxon>
        <taxon>Thiotrichales</taxon>
        <taxon>Piscirickettsiaceae</taxon>
        <taxon>Hydrogenovibrio</taxon>
    </lineage>
</organism>
<dbReference type="EMBL" id="CP035033">
    <property type="protein sequence ID" value="QAB14782.1"/>
    <property type="molecule type" value="Genomic_DNA"/>
</dbReference>
<protein>
    <submittedName>
        <fullName evidence="2">(2Fe-2S)-binding protein</fullName>
    </submittedName>
</protein>
<dbReference type="RefSeq" id="WP_029939838.1">
    <property type="nucleotide sequence ID" value="NZ_CP035033.1"/>
</dbReference>
<sequence length="74" mass="8171">MKQSTLDKLPDILQKDLDENLCVCNGILKRDIIDAIEAGADTLDAVRNQTYATDGNGCCKRQVQRLVECLTSES</sequence>
<gene>
    <name evidence="2" type="ORF">EPV75_03395</name>
</gene>
<dbReference type="Proteomes" id="UP000285478">
    <property type="component" value="Chromosome"/>
</dbReference>
<evidence type="ECO:0000313" key="3">
    <source>
        <dbReference type="Proteomes" id="UP000285478"/>
    </source>
</evidence>
<dbReference type="AlphaFoldDB" id="A0A410H1M0"/>
<keyword evidence="3" id="KW-1185">Reference proteome</keyword>
<name>A0A410H1M0_9GAMM</name>
<accession>A0A410H1M0</accession>
<dbReference type="InterPro" id="IPR007419">
    <property type="entry name" value="BFD-like_2Fe2S-bd_dom"/>
</dbReference>
<evidence type="ECO:0000259" key="1">
    <source>
        <dbReference type="Pfam" id="PF04324"/>
    </source>
</evidence>
<dbReference type="InterPro" id="IPR041854">
    <property type="entry name" value="BFD-like_2Fe2S-bd_dom_sf"/>
</dbReference>
<dbReference type="Pfam" id="PF04324">
    <property type="entry name" value="Fer2_BFD"/>
    <property type="match status" value="1"/>
</dbReference>
<proteinExistence type="predicted"/>
<evidence type="ECO:0000313" key="2">
    <source>
        <dbReference type="EMBL" id="QAB14782.1"/>
    </source>
</evidence>
<feature type="domain" description="BFD-like [2Fe-2S]-binding" evidence="1">
    <location>
        <begin position="22"/>
        <end position="67"/>
    </location>
</feature>
<dbReference type="KEGG" id="htr:EPV75_03395"/>
<dbReference type="Gene3D" id="1.10.10.1100">
    <property type="entry name" value="BFD-like [2Fe-2S]-binding domain"/>
    <property type="match status" value="1"/>
</dbReference>
<reference evidence="2 3" key="1">
    <citation type="journal article" date="2018" name="Environ. Microbiol.">
        <title>Genomes of ubiquitous marine and hypersaline Hydrogenovibrio, Thiomicrorhabdus and Thiomicrospira spp. encode a diversity of mechanisms to sustain chemolithoautotrophy in heterogeneous environments.</title>
        <authorList>
            <person name="Scott K.M."/>
            <person name="Williams J."/>
            <person name="Porter C.M.B."/>
            <person name="Russel S."/>
            <person name="Harmer T.L."/>
            <person name="Paul J.H."/>
            <person name="Antonen K.M."/>
            <person name="Bridges M.K."/>
            <person name="Camper G.J."/>
            <person name="Campla C.K."/>
            <person name="Casella L.G."/>
            <person name="Chase E."/>
            <person name="Conrad J.W."/>
            <person name="Cruz M.C."/>
            <person name="Dunlap D.S."/>
            <person name="Duran L."/>
            <person name="Fahsbender E.M."/>
            <person name="Goldsmith D.B."/>
            <person name="Keeley R.F."/>
            <person name="Kondoff M.R."/>
            <person name="Kussy B.I."/>
            <person name="Lane M.K."/>
            <person name="Lawler S."/>
            <person name="Leigh B.A."/>
            <person name="Lewis C."/>
            <person name="Lostal L.M."/>
            <person name="Marking D."/>
            <person name="Mancera P.A."/>
            <person name="McClenthan E.C."/>
            <person name="McIntyre E.A."/>
            <person name="Mine J.A."/>
            <person name="Modi S."/>
            <person name="Moore B.D."/>
            <person name="Morgan W.A."/>
            <person name="Nelson K.M."/>
            <person name="Nguyen K.N."/>
            <person name="Ogburn N."/>
            <person name="Parrino D.G."/>
            <person name="Pedapudi A.D."/>
            <person name="Pelham R.P."/>
            <person name="Preece A.M."/>
            <person name="Rampersad E.A."/>
            <person name="Richardson J.C."/>
            <person name="Rodgers C.M."/>
            <person name="Schaffer B.L."/>
            <person name="Sheridan N.E."/>
            <person name="Solone M.R."/>
            <person name="Staley Z.R."/>
            <person name="Tabuchi M."/>
            <person name="Waide R.J."/>
            <person name="Wanjugi P.W."/>
            <person name="Young S."/>
            <person name="Clum A."/>
            <person name="Daum C."/>
            <person name="Huntemann M."/>
            <person name="Ivanova N."/>
            <person name="Kyrpides N."/>
            <person name="Mikhailova N."/>
            <person name="Palaniappan K."/>
            <person name="Pillay M."/>
            <person name="Reddy T.B.K."/>
            <person name="Shapiro N."/>
            <person name="Stamatis D."/>
            <person name="Varghese N."/>
            <person name="Woyke T."/>
            <person name="Boden R."/>
            <person name="Freyermuth S.K."/>
            <person name="Kerfeld C.A."/>
        </authorList>
    </citation>
    <scope>NUCLEOTIDE SEQUENCE [LARGE SCALE GENOMIC DNA]</scope>
    <source>
        <strain evidence="2 3">JR-2</strain>
    </source>
</reference>